<evidence type="ECO:0000256" key="1">
    <source>
        <dbReference type="SAM" id="MobiDB-lite"/>
    </source>
</evidence>
<organism evidence="2 3">
    <name type="scientific">Trichosporon asahii var. asahii (strain CBS 8904)</name>
    <name type="common">Yeast</name>
    <dbReference type="NCBI Taxonomy" id="1220162"/>
    <lineage>
        <taxon>Eukaryota</taxon>
        <taxon>Fungi</taxon>
        <taxon>Dikarya</taxon>
        <taxon>Basidiomycota</taxon>
        <taxon>Agaricomycotina</taxon>
        <taxon>Tremellomycetes</taxon>
        <taxon>Trichosporonales</taxon>
        <taxon>Trichosporonaceae</taxon>
        <taxon>Trichosporon</taxon>
    </lineage>
</organism>
<dbReference type="InParanoid" id="K1VFX5"/>
<feature type="compositionally biased region" description="Basic and acidic residues" evidence="1">
    <location>
        <begin position="202"/>
        <end position="214"/>
    </location>
</feature>
<evidence type="ECO:0000313" key="3">
    <source>
        <dbReference type="Proteomes" id="UP000006757"/>
    </source>
</evidence>
<feature type="compositionally biased region" description="Low complexity" evidence="1">
    <location>
        <begin position="165"/>
        <end position="180"/>
    </location>
</feature>
<feature type="compositionally biased region" description="Low complexity" evidence="1">
    <location>
        <begin position="1294"/>
        <end position="1311"/>
    </location>
</feature>
<comment type="caution">
    <text evidence="2">The sequence shown here is derived from an EMBL/GenBank/DDBJ whole genome shotgun (WGS) entry which is preliminary data.</text>
</comment>
<feature type="compositionally biased region" description="Polar residues" evidence="1">
    <location>
        <begin position="323"/>
        <end position="335"/>
    </location>
</feature>
<accession>K1VFX5</accession>
<proteinExistence type="predicted"/>
<name>K1VFX5_TRIAC</name>
<evidence type="ECO:0000313" key="2">
    <source>
        <dbReference type="EMBL" id="EKC99655.1"/>
    </source>
</evidence>
<dbReference type="Proteomes" id="UP000006757">
    <property type="component" value="Unassembled WGS sequence"/>
</dbReference>
<feature type="region of interest" description="Disordered" evidence="1">
    <location>
        <begin position="519"/>
        <end position="540"/>
    </location>
</feature>
<feature type="compositionally biased region" description="Acidic residues" evidence="1">
    <location>
        <begin position="364"/>
        <end position="373"/>
    </location>
</feature>
<feature type="region of interest" description="Disordered" evidence="1">
    <location>
        <begin position="165"/>
        <end position="231"/>
    </location>
</feature>
<keyword evidence="3" id="KW-1185">Reference proteome</keyword>
<feature type="compositionally biased region" description="Polar residues" evidence="1">
    <location>
        <begin position="86"/>
        <end position="97"/>
    </location>
</feature>
<reference evidence="2 3" key="1">
    <citation type="journal article" date="2012" name="Eukaryot. Cell">
        <title>Genome sequence of the Trichosporon asahii environmental strain CBS 8904.</title>
        <authorList>
            <person name="Yang R.Y."/>
            <person name="Li H.T."/>
            <person name="Zhu H."/>
            <person name="Zhou G.P."/>
            <person name="Wang M."/>
            <person name="Wang L."/>
        </authorList>
    </citation>
    <scope>NUCLEOTIDE SEQUENCE [LARGE SCALE GENOMIC DNA]</scope>
    <source>
        <strain evidence="2 3">CBS 8904</strain>
    </source>
</reference>
<gene>
    <name evidence="2" type="ORF">A1Q2_06074</name>
</gene>
<feature type="region of interest" description="Disordered" evidence="1">
    <location>
        <begin position="78"/>
        <end position="124"/>
    </location>
</feature>
<feature type="compositionally biased region" description="Polar residues" evidence="1">
    <location>
        <begin position="294"/>
        <end position="305"/>
    </location>
</feature>
<dbReference type="HOGENOM" id="CLU_260694_0_0_1"/>
<protein>
    <submittedName>
        <fullName evidence="2">Uncharacterized protein</fullName>
    </submittedName>
</protein>
<feature type="region of interest" description="Disordered" evidence="1">
    <location>
        <begin position="353"/>
        <end position="373"/>
    </location>
</feature>
<feature type="region of interest" description="Disordered" evidence="1">
    <location>
        <begin position="1289"/>
        <end position="1311"/>
    </location>
</feature>
<feature type="region of interest" description="Disordered" evidence="1">
    <location>
        <begin position="268"/>
        <end position="338"/>
    </location>
</feature>
<dbReference type="EMBL" id="AMBO01000367">
    <property type="protein sequence ID" value="EKC99655.1"/>
    <property type="molecule type" value="Genomic_DNA"/>
</dbReference>
<sequence>MASQPKPADTLLSAPLIRILAASSALPNMIWDGQNHSNDTYLSIVFNSRKARPLHLDSNKLQHFPTATFRFLPAQESKLQPPYPSTMATNGQSNDNCDGTKGSDDASVPATPHTVHNTTSRPARQRSIALMDETGSLSPEQPATSLCSNALYCVEVPVRETSNVRSFSSSNASQDSNTPSFPSTSVDRYTRVPPPVGWTRRSARDARTSSEKSPPHHCSTASSKTKSEPPTLTLTKATASKLPTISDPAPVSFDIATSGLYTRVSSSVTFENDHTRRTSSEPKSQRLAEREQQETALIKSSSPSLTAREAEGACPNPSELEHITTSQELTSASRPTSKRLRFYATDSESEFDVVPPKLPKTETPSEEVESGSADVEEWLETESSECTHDNDSTIYDNECVLLQRDINAVIEKAVESIGNLKPLHQRLDDCRKADDDLDQRLGRPKLVNRARVEDLRSSGNVEVDYSNLSAERLRCKVLRLANGVDAFGWSSDLIVDNSSPIPKPIQRVMNFVDRCRALHPSPDKHHQLGPDGPARHDPDNVTRTTFIDNMAKFGALRLSRDVVDLLLYIRAGDEDYDVSRPAAFLNNLADLNAASVFRKAVPQQRYQAYFQKHNDVLAFLDGRLPDYEWQTPLPMPNIVRQLASYPTPKPELVAQLAGTLLESSTRERLREIEANVRLWRPDAPAPIYNKDGACTLYFPGTTSTRLLARYVCAVFERVVLQCDRVWSINAKEAEAPALSPLKVYMHLFESLVEQAYVRIWSEDGTPELLGTADPLSGIPIDHSGTPGSPSKATYVAHEHHGLWISAFADDDGGDKYGNHCQESWAVNLTRGSWRFPTIAAHLRSRQRPLQVLANKLAAVGVIEPIRLRPFVPSAKMTALWTHNKVETVEAVARSSRLVDQVQAAFDAVQAATTADAARRSAAQSEVDQEAGHRAARLPSQLCTKCRTRVTSAGLCAACQQGTRRLQTYQRQLDKLHAASSTLQTLPALSPSSPIKRASRDKAIARLPPSGPDIVNAGYGIGLQPPPAVTFFAYTCSRYGREREKGWTGDAAQPVCKTCADAERRSSSAYMESHTCYECGTGSSSSWRKGNLPGSMLCSTCSDDKSPGLCIYPECPEVLDRWRWWPERPETGKVCGRHTMSLLRNEDDKSRLTGALDVVLEKAPKDCGPLDLKLRLAQHVSKYNIETAASSAKRSYTKAQPDPEVDSRLVRSAYPFDPACLYPLCPQEGVKGFPGLTQVGQLCQRHISTLARKARAQEKMELSRCLVRVCQRPSDCSLKEALAAAVKEEGIQLSATGPPQRPRATTATTSKA</sequence>
<feature type="compositionally biased region" description="Basic and acidic residues" evidence="1">
    <location>
        <begin position="271"/>
        <end position="293"/>
    </location>
</feature>